<dbReference type="SMART" id="SM00835">
    <property type="entry name" value="Cupin_1"/>
    <property type="match status" value="2"/>
</dbReference>
<dbReference type="PANTHER" id="PTHR35848">
    <property type="entry name" value="OXALATE-BINDING PROTEIN"/>
    <property type="match status" value="1"/>
</dbReference>
<evidence type="ECO:0000313" key="6">
    <source>
        <dbReference type="EMBL" id="KLO13022.1"/>
    </source>
</evidence>
<comment type="cofactor">
    <cofactor evidence="3">
        <name>Mn(2+)</name>
        <dbReference type="ChEBI" id="CHEBI:29035"/>
    </cofactor>
    <text evidence="3">Binds 2 manganese ions per subunit.</text>
</comment>
<organism evidence="6 7">
    <name type="scientific">Schizopora paradoxa</name>
    <dbReference type="NCBI Taxonomy" id="27342"/>
    <lineage>
        <taxon>Eukaryota</taxon>
        <taxon>Fungi</taxon>
        <taxon>Dikarya</taxon>
        <taxon>Basidiomycota</taxon>
        <taxon>Agaricomycotina</taxon>
        <taxon>Agaricomycetes</taxon>
        <taxon>Hymenochaetales</taxon>
        <taxon>Schizoporaceae</taxon>
        <taxon>Schizopora</taxon>
    </lineage>
</organism>
<dbReference type="InParanoid" id="A0A0H2RN63"/>
<evidence type="ECO:0000256" key="4">
    <source>
        <dbReference type="SAM" id="SignalP"/>
    </source>
</evidence>
<accession>A0A0H2RN63</accession>
<name>A0A0H2RN63_9AGAM</name>
<dbReference type="EMBL" id="KQ085966">
    <property type="protein sequence ID" value="KLO13022.1"/>
    <property type="molecule type" value="Genomic_DNA"/>
</dbReference>
<evidence type="ECO:0000256" key="3">
    <source>
        <dbReference type="PIRSR" id="PIRSR617774-2"/>
    </source>
</evidence>
<feature type="signal peptide" evidence="4">
    <location>
        <begin position="1"/>
        <end position="18"/>
    </location>
</feature>
<dbReference type="InterPro" id="IPR011051">
    <property type="entry name" value="RmlC_Cupin_sf"/>
</dbReference>
<dbReference type="InterPro" id="IPR017774">
    <property type="entry name" value="Bicupin_oxalate_deCO2ase/Oxase"/>
</dbReference>
<keyword evidence="1 3" id="KW-0479">Metal-binding</keyword>
<dbReference type="PANTHER" id="PTHR35848:SF9">
    <property type="entry name" value="SLL1358 PROTEIN"/>
    <property type="match status" value="1"/>
</dbReference>
<dbReference type="AlphaFoldDB" id="A0A0H2RN63"/>
<dbReference type="GO" id="GO:0046872">
    <property type="term" value="F:metal ion binding"/>
    <property type="evidence" value="ECO:0007669"/>
    <property type="project" value="UniProtKB-KW"/>
</dbReference>
<feature type="binding site" evidence="3">
    <location>
        <position position="234"/>
    </location>
    <ligand>
        <name>Mn(2+)</name>
        <dbReference type="ChEBI" id="CHEBI:29035"/>
        <label>1</label>
    </ligand>
</feature>
<dbReference type="InterPro" id="IPR051610">
    <property type="entry name" value="GPI/OXD"/>
</dbReference>
<protein>
    <submittedName>
        <fullName evidence="6">Oxalate decarboxylase</fullName>
    </submittedName>
</protein>
<dbReference type="InterPro" id="IPR006045">
    <property type="entry name" value="Cupin_1"/>
</dbReference>
<dbReference type="NCBIfam" id="TIGR03404">
    <property type="entry name" value="bicupin_oxalic"/>
    <property type="match status" value="1"/>
</dbReference>
<dbReference type="STRING" id="27342.A0A0H2RN63"/>
<proteinExistence type="predicted"/>
<evidence type="ECO:0000256" key="1">
    <source>
        <dbReference type="ARBA" id="ARBA00022723"/>
    </source>
</evidence>
<evidence type="ECO:0000259" key="5">
    <source>
        <dbReference type="SMART" id="SM00835"/>
    </source>
</evidence>
<keyword evidence="7" id="KW-1185">Reference proteome</keyword>
<feature type="chain" id="PRO_5005202045" evidence="4">
    <location>
        <begin position="19"/>
        <end position="481"/>
    </location>
</feature>
<feature type="binding site" evidence="3">
    <location>
        <position position="195"/>
    </location>
    <ligand>
        <name>Mn(2+)</name>
        <dbReference type="ChEBI" id="CHEBI:29035"/>
        <label>1</label>
    </ligand>
</feature>
<dbReference type="InterPro" id="IPR014710">
    <property type="entry name" value="RmlC-like_jellyroll"/>
</dbReference>
<dbReference type="Gene3D" id="2.60.120.10">
    <property type="entry name" value="Jelly Rolls"/>
    <property type="match status" value="2"/>
</dbReference>
<feature type="binding site" evidence="3">
    <location>
        <position position="191"/>
    </location>
    <ligand>
        <name>Mn(2+)</name>
        <dbReference type="ChEBI" id="CHEBI:29035"/>
        <label>1</label>
    </ligand>
</feature>
<feature type="binding site" evidence="3">
    <location>
        <position position="376"/>
    </location>
    <ligand>
        <name>Mn(2+)</name>
        <dbReference type="ChEBI" id="CHEBI:29035"/>
        <label>2</label>
    </ligand>
</feature>
<feature type="binding site" evidence="3">
    <location>
        <position position="189"/>
    </location>
    <ligand>
        <name>Mn(2+)</name>
        <dbReference type="ChEBI" id="CHEBI:29035"/>
        <label>1</label>
    </ligand>
</feature>
<dbReference type="GO" id="GO:0033609">
    <property type="term" value="P:oxalate metabolic process"/>
    <property type="evidence" value="ECO:0007669"/>
    <property type="project" value="InterPro"/>
</dbReference>
<feature type="binding site" evidence="3">
    <location>
        <position position="415"/>
    </location>
    <ligand>
        <name>Mn(2+)</name>
        <dbReference type="ChEBI" id="CHEBI:29035"/>
        <label>2</label>
    </ligand>
</feature>
<feature type="binding site" evidence="3">
    <location>
        <position position="371"/>
    </location>
    <ligand>
        <name>Mn(2+)</name>
        <dbReference type="ChEBI" id="CHEBI:29035"/>
        <label>2</label>
    </ligand>
</feature>
<evidence type="ECO:0000256" key="2">
    <source>
        <dbReference type="PIRSR" id="PIRSR617774-1"/>
    </source>
</evidence>
<reference evidence="6 7" key="1">
    <citation type="submission" date="2015-04" db="EMBL/GenBank/DDBJ databases">
        <title>Complete genome sequence of Schizopora paradoxa KUC8140, a cosmopolitan wood degrader in East Asia.</title>
        <authorList>
            <consortium name="DOE Joint Genome Institute"/>
            <person name="Min B."/>
            <person name="Park H."/>
            <person name="Jang Y."/>
            <person name="Kim J.-J."/>
            <person name="Kim K.H."/>
            <person name="Pangilinan J."/>
            <person name="Lipzen A."/>
            <person name="Riley R."/>
            <person name="Grigoriev I.V."/>
            <person name="Spatafora J.W."/>
            <person name="Choi I.-G."/>
        </authorList>
    </citation>
    <scope>NUCLEOTIDE SEQUENCE [LARGE SCALE GENOMIC DNA]</scope>
    <source>
        <strain evidence="6 7">KUC8140</strain>
    </source>
</reference>
<feature type="active site" description="Proton donor" evidence="2">
    <location>
        <position position="429"/>
    </location>
</feature>
<dbReference type="OrthoDB" id="10263073at2759"/>
<dbReference type="Proteomes" id="UP000053477">
    <property type="component" value="Unassembled WGS sequence"/>
</dbReference>
<dbReference type="SUPFAM" id="SSF51182">
    <property type="entry name" value="RmlC-like cupins"/>
    <property type="match status" value="1"/>
</dbReference>
<feature type="domain" description="Cupin type-1" evidence="5">
    <location>
        <begin position="324"/>
        <end position="465"/>
    </location>
</feature>
<dbReference type="CDD" id="cd20305">
    <property type="entry name" value="cupin_OxDC_C"/>
    <property type="match status" value="1"/>
</dbReference>
<keyword evidence="4" id="KW-0732">Signal</keyword>
<gene>
    <name evidence="6" type="ORF">SCHPADRAFT_384379</name>
</gene>
<sequence>MKFQLLYYLVLLVSTASAAPAVSSAVPAVSSGSLVLAPSISPISVATSAPVASAVTGSPVVHSSSGVAASSTQSVVPESATVAPVSSFPNDPTWSQDTTEVPEALNDGLGASIFGPENVALDQQNPDFLAPPTTDNGNIQNAKWPFSLSHNRLQSGGWARQQNLDVLPIATTMASVNMRLEAGAIRELHWHKTDEWAFVISGSTKVTAVNSDGQVFVDTVGPGDLWYFPAGIPHSLQATDDNAAGTEFLLVFDDGSFSEDDTFLLTDWMAHVPMEVLAKNFGTDISAFAHIPSHELYIFPGTPPAANEAAPSSPAGTVPNPFTFKLSQVNATPLAGGSVKTVDTRTFPVAKNIVGSLVTVEPGAIRELHWHPTQPEWSYYLQGEARMTLFGAQSNARTFDFRAGDIGYVPPSFGHFVENTGNTTVQFLEIFNSDLVEDISLQQWLALTPPELVKAHLGFDDTTIAHLNKTKQTVVRPFTPT</sequence>
<evidence type="ECO:0000313" key="7">
    <source>
        <dbReference type="Proteomes" id="UP000053477"/>
    </source>
</evidence>
<feature type="binding site" evidence="3">
    <location>
        <position position="369"/>
    </location>
    <ligand>
        <name>Mn(2+)</name>
        <dbReference type="ChEBI" id="CHEBI:29035"/>
        <label>2</label>
    </ligand>
</feature>
<dbReference type="Pfam" id="PF00190">
    <property type="entry name" value="Cupin_1"/>
    <property type="match status" value="2"/>
</dbReference>
<dbReference type="CDD" id="cd20304">
    <property type="entry name" value="cupin_OxDC_N"/>
    <property type="match status" value="1"/>
</dbReference>
<feature type="domain" description="Cupin type-1" evidence="5">
    <location>
        <begin position="146"/>
        <end position="289"/>
    </location>
</feature>
<keyword evidence="3" id="KW-0464">Manganese</keyword>